<dbReference type="PANTHER" id="PTHR24320">
    <property type="entry name" value="RETINOL DEHYDROGENASE"/>
    <property type="match status" value="1"/>
</dbReference>
<dbReference type="Proteomes" id="UP000235371">
    <property type="component" value="Unassembled WGS sequence"/>
</dbReference>
<dbReference type="STRING" id="1095630.A0A2J6TSF7"/>
<dbReference type="Pfam" id="PF00106">
    <property type="entry name" value="adh_short"/>
    <property type="match status" value="1"/>
</dbReference>
<evidence type="ECO:0000256" key="1">
    <source>
        <dbReference type="ARBA" id="ARBA00006484"/>
    </source>
</evidence>
<evidence type="ECO:0000313" key="5">
    <source>
        <dbReference type="Proteomes" id="UP000235371"/>
    </source>
</evidence>
<reference evidence="4 5" key="1">
    <citation type="submission" date="2016-04" db="EMBL/GenBank/DDBJ databases">
        <title>A degradative enzymes factory behind the ericoid mycorrhizal symbiosis.</title>
        <authorList>
            <consortium name="DOE Joint Genome Institute"/>
            <person name="Martino E."/>
            <person name="Morin E."/>
            <person name="Grelet G."/>
            <person name="Kuo A."/>
            <person name="Kohler A."/>
            <person name="Daghino S."/>
            <person name="Barry K."/>
            <person name="Choi C."/>
            <person name="Cichocki N."/>
            <person name="Clum A."/>
            <person name="Copeland A."/>
            <person name="Hainaut M."/>
            <person name="Haridas S."/>
            <person name="Labutti K."/>
            <person name="Lindquist E."/>
            <person name="Lipzen A."/>
            <person name="Khouja H.-R."/>
            <person name="Murat C."/>
            <person name="Ohm R."/>
            <person name="Olson A."/>
            <person name="Spatafora J."/>
            <person name="Veneault-Fourrey C."/>
            <person name="Henrissat B."/>
            <person name="Grigoriev I."/>
            <person name="Martin F."/>
            <person name="Perotto S."/>
        </authorList>
    </citation>
    <scope>NUCLEOTIDE SEQUENCE [LARGE SCALE GENOMIC DNA]</scope>
    <source>
        <strain evidence="4 5">E</strain>
    </source>
</reference>
<name>A0A2J6TSF7_9HELO</name>
<dbReference type="SUPFAM" id="SSF51735">
    <property type="entry name" value="NAD(P)-binding Rossmann-fold domains"/>
    <property type="match status" value="1"/>
</dbReference>
<dbReference type="AlphaFoldDB" id="A0A2J6TSF7"/>
<sequence>MLRMPQVIFRNKFLLPSLPPPTCKKVLITGASGGLGLAAAVHYINLGASLVIITARDASKGEAAIASIEAQTGTVWKGIVKLMLLDMSAFASTKCFADKLKSEIQEIDIVLLNAGALNTSFNLRSEGYEETIQVTVLSTALLALLLLPWVKVAGKGKAHLGFVTSGTHRRAAIDTWPKDNVLQWLSKEENWPCSMYATAKLLEQYVANEIAKLAVNPFGVPEVIVNSMCPGMVKSDLGRAYKKNYLLSLGVDIFSNLAMKTTEGGARTLVLATMTTPDENGKYYTNYQSDEDYKLAVQHNILGPEGQEMQAEVWKEVLAILEEQVPDAREILHRAMAQYPLMRL</sequence>
<evidence type="ECO:0000256" key="2">
    <source>
        <dbReference type="ARBA" id="ARBA00022857"/>
    </source>
</evidence>
<dbReference type="InParanoid" id="A0A2J6TSF7"/>
<accession>A0A2J6TSF7</accession>
<dbReference type="PRINTS" id="PR00081">
    <property type="entry name" value="GDHRDH"/>
</dbReference>
<dbReference type="Gene3D" id="3.40.50.720">
    <property type="entry name" value="NAD(P)-binding Rossmann-like Domain"/>
    <property type="match status" value="1"/>
</dbReference>
<dbReference type="InterPro" id="IPR002347">
    <property type="entry name" value="SDR_fam"/>
</dbReference>
<keyword evidence="5" id="KW-1185">Reference proteome</keyword>
<dbReference type="RefSeq" id="XP_024742854.1">
    <property type="nucleotide sequence ID" value="XM_024876581.1"/>
</dbReference>
<dbReference type="GeneID" id="36584660"/>
<evidence type="ECO:0000256" key="3">
    <source>
        <dbReference type="ARBA" id="ARBA00023002"/>
    </source>
</evidence>
<dbReference type="PANTHER" id="PTHR24320:SF252">
    <property type="entry name" value="DEHYDROGENASE_REDUCTASE FAMILY PROTEIN, PUTATIVE (AFU_ORTHOLOGUE AFUA_3G08550)-RELATED"/>
    <property type="match status" value="1"/>
</dbReference>
<keyword evidence="2" id="KW-0521">NADP</keyword>
<dbReference type="InterPro" id="IPR036291">
    <property type="entry name" value="NAD(P)-bd_dom_sf"/>
</dbReference>
<comment type="similarity">
    <text evidence="1">Belongs to the short-chain dehydrogenases/reductases (SDR) family.</text>
</comment>
<dbReference type="EMBL" id="KZ613745">
    <property type="protein sequence ID" value="PMD65950.1"/>
    <property type="molecule type" value="Genomic_DNA"/>
</dbReference>
<keyword evidence="3" id="KW-0560">Oxidoreductase</keyword>
<organism evidence="4 5">
    <name type="scientific">Hyaloscypha bicolor E</name>
    <dbReference type="NCBI Taxonomy" id="1095630"/>
    <lineage>
        <taxon>Eukaryota</taxon>
        <taxon>Fungi</taxon>
        <taxon>Dikarya</taxon>
        <taxon>Ascomycota</taxon>
        <taxon>Pezizomycotina</taxon>
        <taxon>Leotiomycetes</taxon>
        <taxon>Helotiales</taxon>
        <taxon>Hyaloscyphaceae</taxon>
        <taxon>Hyaloscypha</taxon>
        <taxon>Hyaloscypha bicolor</taxon>
    </lineage>
</organism>
<dbReference type="OrthoDB" id="542013at2759"/>
<protein>
    <submittedName>
        <fullName evidence="4">NAD(P)-binding protein</fullName>
    </submittedName>
</protein>
<evidence type="ECO:0000313" key="4">
    <source>
        <dbReference type="EMBL" id="PMD65950.1"/>
    </source>
</evidence>
<gene>
    <name evidence="4" type="ORF">K444DRAFT_552372</name>
</gene>
<proteinExistence type="inferred from homology"/>
<dbReference type="GO" id="GO:0016491">
    <property type="term" value="F:oxidoreductase activity"/>
    <property type="evidence" value="ECO:0007669"/>
    <property type="project" value="UniProtKB-KW"/>
</dbReference>